<protein>
    <submittedName>
        <fullName evidence="1">Uncharacterized protein</fullName>
    </submittedName>
</protein>
<evidence type="ECO:0000313" key="1">
    <source>
        <dbReference type="WBParaSite" id="maker-PairedContig_5393-snap-gene-1.12-mRNA-1"/>
    </source>
</evidence>
<reference evidence="1" key="1">
    <citation type="submission" date="2016-11" db="UniProtKB">
        <authorList>
            <consortium name="WormBaseParasite"/>
        </authorList>
    </citation>
    <scope>IDENTIFICATION</scope>
    <source>
        <strain evidence="1">pt0022</strain>
    </source>
</reference>
<sequence>MIKRFSDVSMIISSNGKLRICEGMAFKIDDELINMIGDFANLNRSPEFKVKTNENPQKAAKAPINRQYSLNLAVGVSEETPLFNEVNSTTRRQSTGKIFNPIHLINKRTFSAPIHMKDDIEKIRKKHEKHGSFSLLNNKNIGNEELNLEMLAEEETDLLALTNNNETECVINQNDKVDNNNDNLSVNSTILPPQSFHTKIINNVGHRGSIILINDDDDDDDGVDVDDKNKSITKYSSRHGIPFVIYSTENN</sequence>
<dbReference type="WBParaSite" id="maker-PairedContig_5393-snap-gene-1.12-mRNA-1">
    <property type="protein sequence ID" value="maker-PairedContig_5393-snap-gene-1.12-mRNA-1"/>
    <property type="gene ID" value="maker-PairedContig_5393-snap-gene-1.12"/>
</dbReference>
<organism evidence="1">
    <name type="scientific">Wuchereria bancrofti</name>
    <dbReference type="NCBI Taxonomy" id="6293"/>
    <lineage>
        <taxon>Eukaryota</taxon>
        <taxon>Metazoa</taxon>
        <taxon>Ecdysozoa</taxon>
        <taxon>Nematoda</taxon>
        <taxon>Chromadorea</taxon>
        <taxon>Rhabditida</taxon>
        <taxon>Spirurina</taxon>
        <taxon>Spiruromorpha</taxon>
        <taxon>Filarioidea</taxon>
        <taxon>Onchocercidae</taxon>
        <taxon>Wuchereria</taxon>
    </lineage>
</organism>
<dbReference type="AlphaFoldDB" id="A0A1I8EUZ2"/>
<name>A0A1I8EUZ2_WUCBA</name>
<proteinExistence type="predicted"/>
<accession>A0A1I8EUZ2</accession>